<dbReference type="PANTHER" id="PTHR15874">
    <property type="entry name" value="NUCLEOLAR AND SPINDLE-ASSOCIATED PROTEIN 1"/>
    <property type="match status" value="1"/>
</dbReference>
<dbReference type="GO" id="GO:0005819">
    <property type="term" value="C:spindle"/>
    <property type="evidence" value="ECO:0007669"/>
    <property type="project" value="UniProtKB-SubCell"/>
</dbReference>
<evidence type="ECO:0000256" key="3">
    <source>
        <dbReference type="ARBA" id="ARBA00009702"/>
    </source>
</evidence>
<keyword evidence="11" id="KW-0131">Cell cycle</keyword>
<dbReference type="GO" id="GO:0040001">
    <property type="term" value="P:establishment of mitotic spindle localization"/>
    <property type="evidence" value="ECO:0007669"/>
    <property type="project" value="InterPro"/>
</dbReference>
<evidence type="ECO:0000256" key="12">
    <source>
        <dbReference type="SAM" id="MobiDB-lite"/>
    </source>
</evidence>
<evidence type="ECO:0000256" key="6">
    <source>
        <dbReference type="ARBA" id="ARBA00022701"/>
    </source>
</evidence>
<evidence type="ECO:0000256" key="11">
    <source>
        <dbReference type="ARBA" id="ARBA00023306"/>
    </source>
</evidence>
<dbReference type="InterPro" id="IPR026756">
    <property type="entry name" value="NuSAP"/>
</dbReference>
<evidence type="ECO:0000256" key="9">
    <source>
        <dbReference type="ARBA" id="ARBA00023212"/>
    </source>
</evidence>
<dbReference type="Proteomes" id="UP000694429">
    <property type="component" value="Chromosome 4"/>
</dbReference>
<dbReference type="GO" id="GO:0005634">
    <property type="term" value="C:nucleus"/>
    <property type="evidence" value="ECO:0007669"/>
    <property type="project" value="UniProtKB-SubCell"/>
</dbReference>
<name>A0A8C0NHB1_CANLF</name>
<feature type="compositionally biased region" description="Polar residues" evidence="12">
    <location>
        <begin position="57"/>
        <end position="66"/>
    </location>
</feature>
<keyword evidence="6" id="KW-0493">Microtubule</keyword>
<keyword evidence="10" id="KW-0539">Nucleus</keyword>
<reference evidence="13" key="1">
    <citation type="submission" date="2019-03" db="EMBL/GenBank/DDBJ databases">
        <authorList>
            <person name="Warren W.C."/>
            <person name="Johnson G.S."/>
        </authorList>
    </citation>
    <scope>NUCLEOTIDE SEQUENCE [LARGE SCALE GENOMIC DNA]</scope>
    <source>
        <strain evidence="13">Basenji</strain>
    </source>
</reference>
<sequence length="101" mass="11705">MQLTTATPSLEELDSFKYSNLQNLAKSLGLRANLRADKLLKALKAYLKDEAKKENESQNGSQTSAIKRSRKTRISELLEKFLHHQMKAKERRMQFPQEKVE</sequence>
<keyword evidence="7" id="KW-0498">Mitosis</keyword>
<dbReference type="Ensembl" id="ENSCAFT00030031120.1">
    <property type="protein sequence ID" value="ENSCAFP00030027152.1"/>
    <property type="gene ID" value="ENSCAFG00030016861.1"/>
</dbReference>
<evidence type="ECO:0000256" key="2">
    <source>
        <dbReference type="ARBA" id="ARBA00004186"/>
    </source>
</evidence>
<feature type="region of interest" description="Disordered" evidence="12">
    <location>
        <begin position="50"/>
        <end position="70"/>
    </location>
</feature>
<evidence type="ECO:0000256" key="7">
    <source>
        <dbReference type="ARBA" id="ARBA00022776"/>
    </source>
</evidence>
<dbReference type="AlphaFoldDB" id="A0A8C0NHB1"/>
<evidence type="ECO:0000256" key="4">
    <source>
        <dbReference type="ARBA" id="ARBA00022490"/>
    </source>
</evidence>
<protein>
    <submittedName>
        <fullName evidence="13">Uncharacterized protein</fullName>
    </submittedName>
</protein>
<reference evidence="13" key="2">
    <citation type="submission" date="2025-08" db="UniProtKB">
        <authorList>
            <consortium name="Ensembl"/>
        </authorList>
    </citation>
    <scope>IDENTIFICATION</scope>
</reference>
<comment type="subcellular location">
    <subcellularLocation>
        <location evidence="2">Cytoplasm</location>
        <location evidence="2">Cytoskeleton</location>
        <location evidence="2">Spindle</location>
    </subcellularLocation>
    <subcellularLocation>
        <location evidence="1">Nucleus</location>
    </subcellularLocation>
</comment>
<dbReference type="PANTHER" id="PTHR15874:SF1">
    <property type="entry name" value="NUCLEOLAR AND SPINDLE-ASSOCIATED PROTEIN 1"/>
    <property type="match status" value="1"/>
</dbReference>
<evidence type="ECO:0000256" key="5">
    <source>
        <dbReference type="ARBA" id="ARBA00022618"/>
    </source>
</evidence>
<keyword evidence="8" id="KW-0238">DNA-binding</keyword>
<keyword evidence="5" id="KW-0132">Cell division</keyword>
<evidence type="ECO:0000313" key="13">
    <source>
        <dbReference type="Ensembl" id="ENSCAFP00030027152.1"/>
    </source>
</evidence>
<dbReference type="GO" id="GO:0003677">
    <property type="term" value="F:DNA binding"/>
    <property type="evidence" value="ECO:0007669"/>
    <property type="project" value="UniProtKB-KW"/>
</dbReference>
<keyword evidence="9" id="KW-0206">Cytoskeleton</keyword>
<keyword evidence="4" id="KW-0963">Cytoplasm</keyword>
<evidence type="ECO:0000256" key="8">
    <source>
        <dbReference type="ARBA" id="ARBA00023125"/>
    </source>
</evidence>
<proteinExistence type="inferred from homology"/>
<accession>A0A8C0NHB1</accession>
<evidence type="ECO:0000256" key="10">
    <source>
        <dbReference type="ARBA" id="ARBA00023242"/>
    </source>
</evidence>
<evidence type="ECO:0000256" key="1">
    <source>
        <dbReference type="ARBA" id="ARBA00004123"/>
    </source>
</evidence>
<organism evidence="13 14">
    <name type="scientific">Canis lupus familiaris</name>
    <name type="common">Dog</name>
    <name type="synonym">Canis familiaris</name>
    <dbReference type="NCBI Taxonomy" id="9615"/>
    <lineage>
        <taxon>Eukaryota</taxon>
        <taxon>Metazoa</taxon>
        <taxon>Chordata</taxon>
        <taxon>Craniata</taxon>
        <taxon>Vertebrata</taxon>
        <taxon>Euteleostomi</taxon>
        <taxon>Mammalia</taxon>
        <taxon>Eutheria</taxon>
        <taxon>Laurasiatheria</taxon>
        <taxon>Carnivora</taxon>
        <taxon>Caniformia</taxon>
        <taxon>Canidae</taxon>
        <taxon>Canis</taxon>
    </lineage>
</organism>
<comment type="similarity">
    <text evidence="3">Belongs to the NUSAP family.</text>
</comment>
<evidence type="ECO:0000313" key="14">
    <source>
        <dbReference type="Proteomes" id="UP000694429"/>
    </source>
</evidence>
<dbReference type="GO" id="GO:0000281">
    <property type="term" value="P:mitotic cytokinesis"/>
    <property type="evidence" value="ECO:0007669"/>
    <property type="project" value="InterPro"/>
</dbReference>
<dbReference type="GO" id="GO:0005874">
    <property type="term" value="C:microtubule"/>
    <property type="evidence" value="ECO:0007669"/>
    <property type="project" value="UniProtKB-KW"/>
</dbReference>